<name>A0ABM4C8M9_HYDVU</name>
<keyword evidence="1" id="KW-1185">Reference proteome</keyword>
<evidence type="ECO:0000313" key="1">
    <source>
        <dbReference type="Proteomes" id="UP001652625"/>
    </source>
</evidence>
<dbReference type="RefSeq" id="XP_065657988.1">
    <property type="nucleotide sequence ID" value="XM_065801916.1"/>
</dbReference>
<proteinExistence type="predicted"/>
<dbReference type="GeneID" id="136082508"/>
<reference evidence="2" key="1">
    <citation type="submission" date="2025-08" db="UniProtKB">
        <authorList>
            <consortium name="RefSeq"/>
        </authorList>
    </citation>
    <scope>IDENTIFICATION</scope>
</reference>
<dbReference type="Proteomes" id="UP001652625">
    <property type="component" value="Chromosome 07"/>
</dbReference>
<gene>
    <name evidence="2" type="primary">LOC136082508</name>
</gene>
<evidence type="ECO:0000313" key="2">
    <source>
        <dbReference type="RefSeq" id="XP_065657988.1"/>
    </source>
</evidence>
<sequence>MNGIIHFKRLPPNELKSLLKNTESQKESYLPLGYHDQQFKKYNILQSDVSDVSESLKGFNVNGSKHIEEVDVEALKRLQSVERLSTTTANSLKNDMDLKLSTSPAYTVDKKFKEGFKMKISGQFVTVTDTKFLPDRLVIFEGEAITFQFSNNLLISDQIYQVNIECLECLDHRLIITKMLAEIKLKKSKLSAKPYPNCVDQALIGLPDETKVIKVLAPTELHLLFNDLDFDLKCELISKSKEFCFKAEDRTATSSVAKTASVAARCYIGIQLQTTIMSAILAKPSVNFDEIKI</sequence>
<protein>
    <submittedName>
        <fullName evidence="2">Uncharacterized protein LOC136082508</fullName>
    </submittedName>
</protein>
<organism evidence="1 2">
    <name type="scientific">Hydra vulgaris</name>
    <name type="common">Hydra</name>
    <name type="synonym">Hydra attenuata</name>
    <dbReference type="NCBI Taxonomy" id="6087"/>
    <lineage>
        <taxon>Eukaryota</taxon>
        <taxon>Metazoa</taxon>
        <taxon>Cnidaria</taxon>
        <taxon>Hydrozoa</taxon>
        <taxon>Hydroidolina</taxon>
        <taxon>Anthoathecata</taxon>
        <taxon>Aplanulata</taxon>
        <taxon>Hydridae</taxon>
        <taxon>Hydra</taxon>
    </lineage>
</organism>
<accession>A0ABM4C8M9</accession>